<reference evidence="12" key="1">
    <citation type="submission" date="2025-08" db="UniProtKB">
        <authorList>
            <consortium name="Ensembl"/>
        </authorList>
    </citation>
    <scope>IDENTIFICATION</scope>
</reference>
<dbReference type="GO" id="GO:0006508">
    <property type="term" value="P:proteolysis"/>
    <property type="evidence" value="ECO:0007669"/>
    <property type="project" value="InterPro"/>
</dbReference>
<dbReference type="GO" id="GO:0008584">
    <property type="term" value="P:male gonad development"/>
    <property type="evidence" value="ECO:0007669"/>
    <property type="project" value="TreeGrafter"/>
</dbReference>
<feature type="disulfide bond" evidence="6">
    <location>
        <begin position="522"/>
        <end position="532"/>
    </location>
</feature>
<comment type="caution">
    <text evidence="6">Lacks conserved residue(s) required for the propagation of feature annotation.</text>
</comment>
<feature type="disulfide bond" evidence="6">
    <location>
        <begin position="540"/>
        <end position="549"/>
    </location>
</feature>
<feature type="transmembrane region" description="Helical" evidence="9">
    <location>
        <begin position="579"/>
        <end position="599"/>
    </location>
</feature>
<keyword evidence="4 9" id="KW-0472">Membrane</keyword>
<evidence type="ECO:0000313" key="12">
    <source>
        <dbReference type="Ensembl" id="ENSANAP00000012587.1"/>
    </source>
</evidence>
<dbReference type="SUPFAM" id="SSF57552">
    <property type="entry name" value="Blood coagulation inhibitor (disintegrin)"/>
    <property type="match status" value="1"/>
</dbReference>
<evidence type="ECO:0000256" key="4">
    <source>
        <dbReference type="ARBA" id="ARBA00023136"/>
    </source>
</evidence>
<dbReference type="SUPFAM" id="SSF55486">
    <property type="entry name" value="Metalloproteases ('zincins'), catalytic domain"/>
    <property type="match status" value="1"/>
</dbReference>
<comment type="subcellular location">
    <subcellularLocation>
        <location evidence="1">Membrane</location>
        <topology evidence="1">Single-pass type I membrane protein</topology>
    </subcellularLocation>
</comment>
<evidence type="ECO:0000256" key="1">
    <source>
        <dbReference type="ARBA" id="ARBA00004479"/>
    </source>
</evidence>
<dbReference type="SMART" id="SM00050">
    <property type="entry name" value="DISIN"/>
    <property type="match status" value="1"/>
</dbReference>
<dbReference type="Gene3D" id="4.10.70.10">
    <property type="entry name" value="Disintegrin domain"/>
    <property type="match status" value="1"/>
</dbReference>
<evidence type="ECO:0000256" key="5">
    <source>
        <dbReference type="ARBA" id="ARBA00023157"/>
    </source>
</evidence>
<reference evidence="12" key="2">
    <citation type="submission" date="2025-09" db="UniProtKB">
        <authorList>
            <consortium name="Ensembl"/>
        </authorList>
    </citation>
    <scope>IDENTIFICATION</scope>
</reference>
<dbReference type="InterPro" id="IPR001590">
    <property type="entry name" value="Peptidase_M12B"/>
</dbReference>
<organism evidence="12 13">
    <name type="scientific">Aotus nancymaae</name>
    <name type="common">Ma's night monkey</name>
    <dbReference type="NCBI Taxonomy" id="37293"/>
    <lineage>
        <taxon>Eukaryota</taxon>
        <taxon>Metazoa</taxon>
        <taxon>Chordata</taxon>
        <taxon>Craniata</taxon>
        <taxon>Vertebrata</taxon>
        <taxon>Euteleostomi</taxon>
        <taxon>Mammalia</taxon>
        <taxon>Eutheria</taxon>
        <taxon>Euarchontoglires</taxon>
        <taxon>Primates</taxon>
        <taxon>Haplorrhini</taxon>
        <taxon>Platyrrhini</taxon>
        <taxon>Aotidae</taxon>
        <taxon>Aotus</taxon>
    </lineage>
</organism>
<sequence length="670" mass="74744">MVYLYKQGSMNAHSSDIQTQCYYQGNIEGYPESMVTVSTCSGLRGILQFENVSYGIEPLESAVEFQHVLYELKNEDNDFAIFSENSRSLEEHPVDDNIFISEKSEPVVPDLFPLYLEMHIVVDKALCDYLGSDSMIVTNKVVEIIGLANSVFTQFKVTIVLSSLELWSEENQISTVGEADELLQKFLEWKQSYLNLRPHDTAYLLIYRDYPDYVGATFPGKMCITRYSAGVAFYPKEVTLETFSVIVTQMLALNLGISYDDPKKCQCSESICIMNPEAMQSNGVKTFSSCSLRNFQNFISNMGAKCLQNKPQMQGVRRPVCGNGRLEGNEVCDCGTEAILQSGVECRPKAHPECDIPENCNGSSPECGPDITIINGHLCKKNKFICYDGDCHDLDARCESVFGKGSKNAPFACYEEIQSQSDRFGNCGRDRHNRYVLCGWRNLICGRLVCTYPTRIPFRQENGDVIYAFVRDSVCVTVDYKLPRSVPDPLAVKSGSPCDIGRVCVNRECVESRIIKASADACSQQCSGHGVCNSKSICHCSPGYQPPNCQTRSKGFSVFPEEDMDSIMERASEKTENNWLLGFSIALPILIVATVIVLARKQLKKWFTKEEEFSSIESKSEGSTQTYASQTRSESTSQADTSKSKSEDSAQAYTSRSKSQENTQTQSSSN</sequence>
<dbReference type="GO" id="GO:0007155">
    <property type="term" value="P:cell adhesion"/>
    <property type="evidence" value="ECO:0007669"/>
    <property type="project" value="TreeGrafter"/>
</dbReference>
<feature type="compositionally biased region" description="Polar residues" evidence="8">
    <location>
        <begin position="624"/>
        <end position="641"/>
    </location>
</feature>
<dbReference type="InterPro" id="IPR006586">
    <property type="entry name" value="ADAM_Cys-rich"/>
</dbReference>
<dbReference type="InterPro" id="IPR036436">
    <property type="entry name" value="Disintegrin_dom_sf"/>
</dbReference>
<dbReference type="InterPro" id="IPR034027">
    <property type="entry name" value="Reprolysin_adamalysin"/>
</dbReference>
<keyword evidence="5 6" id="KW-1015">Disulfide bond</keyword>
<feature type="region of interest" description="Disordered" evidence="8">
    <location>
        <begin position="615"/>
        <end position="670"/>
    </location>
</feature>
<dbReference type="InterPro" id="IPR001762">
    <property type="entry name" value="Disintegrin_dom"/>
</dbReference>
<accession>A0A2K5CV77</accession>
<feature type="compositionally biased region" description="Low complexity" evidence="8">
    <location>
        <begin position="660"/>
        <end position="670"/>
    </location>
</feature>
<dbReference type="PROSITE" id="PS50215">
    <property type="entry name" value="ADAM_MEPRO"/>
    <property type="match status" value="1"/>
</dbReference>
<dbReference type="InterPro" id="IPR000742">
    <property type="entry name" value="EGF"/>
</dbReference>
<evidence type="ECO:0000256" key="7">
    <source>
        <dbReference type="PROSITE-ProRule" id="PRU00276"/>
    </source>
</evidence>
<dbReference type="GO" id="GO:0004222">
    <property type="term" value="F:metalloendopeptidase activity"/>
    <property type="evidence" value="ECO:0007669"/>
    <property type="project" value="InterPro"/>
</dbReference>
<keyword evidence="6" id="KW-0245">EGF-like domain</keyword>
<dbReference type="Gene3D" id="2.10.25.10">
    <property type="entry name" value="Laminin"/>
    <property type="match status" value="1"/>
</dbReference>
<evidence type="ECO:0000259" key="10">
    <source>
        <dbReference type="PROSITE" id="PS50026"/>
    </source>
</evidence>
<dbReference type="InterPro" id="IPR024079">
    <property type="entry name" value="MetalloPept_cat_dom_sf"/>
</dbReference>
<protein>
    <submittedName>
        <fullName evidence="12">ADAM metallopeptidase domain 32</fullName>
    </submittedName>
</protein>
<dbReference type="GeneTree" id="ENSGT00940000161015"/>
<proteinExistence type="predicted"/>
<dbReference type="Ensembl" id="ENSANAT00000030408.1">
    <property type="protein sequence ID" value="ENSANAP00000012587.1"/>
    <property type="gene ID" value="ENSANAG00000024222.1"/>
</dbReference>
<evidence type="ECO:0000259" key="11">
    <source>
        <dbReference type="PROSITE" id="PS50215"/>
    </source>
</evidence>
<feature type="domain" description="EGF-like" evidence="10">
    <location>
        <begin position="518"/>
        <end position="550"/>
    </location>
</feature>
<dbReference type="Pfam" id="PF08516">
    <property type="entry name" value="ADAM_CR"/>
    <property type="match status" value="1"/>
</dbReference>
<dbReference type="Pfam" id="PF01421">
    <property type="entry name" value="Reprolysin"/>
    <property type="match status" value="1"/>
</dbReference>
<evidence type="ECO:0000256" key="6">
    <source>
        <dbReference type="PROSITE-ProRule" id="PRU00076"/>
    </source>
</evidence>
<dbReference type="AlphaFoldDB" id="A0A2K5CV77"/>
<dbReference type="SMART" id="SM00608">
    <property type="entry name" value="ACR"/>
    <property type="match status" value="1"/>
</dbReference>
<evidence type="ECO:0000256" key="8">
    <source>
        <dbReference type="SAM" id="MobiDB-lite"/>
    </source>
</evidence>
<evidence type="ECO:0000256" key="2">
    <source>
        <dbReference type="ARBA" id="ARBA00022692"/>
    </source>
</evidence>
<evidence type="ECO:0000256" key="9">
    <source>
        <dbReference type="SAM" id="Phobius"/>
    </source>
</evidence>
<name>A0A2K5CV77_AOTNA</name>
<dbReference type="Gene3D" id="3.40.390.10">
    <property type="entry name" value="Collagenase (Catalytic Domain)"/>
    <property type="match status" value="1"/>
</dbReference>
<dbReference type="PANTHER" id="PTHR11905">
    <property type="entry name" value="ADAM A DISINTEGRIN AND METALLOPROTEASE DOMAIN"/>
    <property type="match status" value="1"/>
</dbReference>
<dbReference type="GO" id="GO:0005886">
    <property type="term" value="C:plasma membrane"/>
    <property type="evidence" value="ECO:0007669"/>
    <property type="project" value="TreeGrafter"/>
</dbReference>
<keyword evidence="13" id="KW-1185">Reference proteome</keyword>
<evidence type="ECO:0000256" key="3">
    <source>
        <dbReference type="ARBA" id="ARBA00022989"/>
    </source>
</evidence>
<gene>
    <name evidence="12" type="primary">ADAM32</name>
</gene>
<keyword evidence="3 9" id="KW-1133">Transmembrane helix</keyword>
<evidence type="ECO:0000313" key="13">
    <source>
        <dbReference type="Proteomes" id="UP000233020"/>
    </source>
</evidence>
<dbReference type="PROSITE" id="PS01186">
    <property type="entry name" value="EGF_2"/>
    <property type="match status" value="1"/>
</dbReference>
<dbReference type="PROSITE" id="PS50026">
    <property type="entry name" value="EGF_3"/>
    <property type="match status" value="1"/>
</dbReference>
<dbReference type="PANTHER" id="PTHR11905:SF24">
    <property type="entry name" value="DISINTEGRIN AND METALLOPROTEINASE DOMAIN-CONTAINING PROTEIN 32"/>
    <property type="match status" value="1"/>
</dbReference>
<dbReference type="GO" id="GO:0007339">
    <property type="term" value="P:binding of sperm to zona pellucida"/>
    <property type="evidence" value="ECO:0007669"/>
    <property type="project" value="TreeGrafter"/>
</dbReference>
<dbReference type="CDD" id="cd04269">
    <property type="entry name" value="ZnMc_adamalysin_II_like"/>
    <property type="match status" value="1"/>
</dbReference>
<keyword evidence="2 9" id="KW-0812">Transmembrane</keyword>
<feature type="domain" description="Peptidase M12B" evidence="11">
    <location>
        <begin position="114"/>
        <end position="311"/>
    </location>
</feature>
<dbReference type="Proteomes" id="UP000233020">
    <property type="component" value="Unplaced"/>
</dbReference>
<feature type="disulfide bond" evidence="7">
    <location>
        <begin position="267"/>
        <end position="272"/>
    </location>
</feature>